<evidence type="ECO:0000256" key="3">
    <source>
        <dbReference type="ARBA" id="ARBA00005962"/>
    </source>
</evidence>
<dbReference type="InterPro" id="IPR026040">
    <property type="entry name" value="HyI-like"/>
</dbReference>
<comment type="function">
    <text evidence="2 7">Catalyzes the reversible isomerization between hydroxypyruvate and 2-hydroxy-3-oxopropanoate (also termed tartronate semialdehyde).</text>
</comment>
<evidence type="ECO:0000313" key="11">
    <source>
        <dbReference type="Proteomes" id="UP000792457"/>
    </source>
</evidence>
<dbReference type="PIRSF" id="PIRSF006241">
    <property type="entry name" value="HyI"/>
    <property type="match status" value="1"/>
</dbReference>
<dbReference type="Gene3D" id="3.20.20.150">
    <property type="entry name" value="Divalent-metal-dependent TIM barrel enzymes"/>
    <property type="match status" value="1"/>
</dbReference>
<dbReference type="GO" id="GO:0008903">
    <property type="term" value="F:hydroxypyruvate isomerase activity"/>
    <property type="evidence" value="ECO:0007669"/>
    <property type="project" value="UniProtKB-EC"/>
</dbReference>
<evidence type="ECO:0000313" key="10">
    <source>
        <dbReference type="EMBL" id="KAG8226699.1"/>
    </source>
</evidence>
<dbReference type="PANTHER" id="PTHR43489">
    <property type="entry name" value="ISOMERASE"/>
    <property type="match status" value="1"/>
</dbReference>
<name>A0A8K0P0I9_LADFU</name>
<proteinExistence type="inferred from homology"/>
<evidence type="ECO:0000256" key="2">
    <source>
        <dbReference type="ARBA" id="ARBA00002968"/>
    </source>
</evidence>
<dbReference type="FunFam" id="3.20.20.150:FF:000007">
    <property type="entry name" value="Hydroxypyruvate isomerase"/>
    <property type="match status" value="1"/>
</dbReference>
<dbReference type="SUPFAM" id="SSF51658">
    <property type="entry name" value="Xylose isomerase-like"/>
    <property type="match status" value="1"/>
</dbReference>
<dbReference type="PANTHER" id="PTHR43489:SF6">
    <property type="entry name" value="HYDROXYPYRUVATE ISOMERASE-RELATED"/>
    <property type="match status" value="1"/>
</dbReference>
<keyword evidence="6 7" id="KW-0413">Isomerase</keyword>
<accession>A0A8K0P0I9</accession>
<keyword evidence="11" id="KW-1185">Reference proteome</keyword>
<evidence type="ECO:0000256" key="7">
    <source>
        <dbReference type="PIRNR" id="PIRNR006241"/>
    </source>
</evidence>
<dbReference type="Proteomes" id="UP000792457">
    <property type="component" value="Unassembled WGS sequence"/>
</dbReference>
<evidence type="ECO:0000259" key="9">
    <source>
        <dbReference type="Pfam" id="PF01261"/>
    </source>
</evidence>
<evidence type="ECO:0000256" key="1">
    <source>
        <dbReference type="ARBA" id="ARBA00000476"/>
    </source>
</evidence>
<dbReference type="OrthoDB" id="4214675at2759"/>
<evidence type="ECO:0000256" key="8">
    <source>
        <dbReference type="PIRSR" id="PIRSR006241-50"/>
    </source>
</evidence>
<dbReference type="Pfam" id="PF01261">
    <property type="entry name" value="AP_endonuc_2"/>
    <property type="match status" value="1"/>
</dbReference>
<feature type="active site" description="Proton donor/acceptor" evidence="8">
    <location>
        <position position="160"/>
    </location>
</feature>
<evidence type="ECO:0000256" key="5">
    <source>
        <dbReference type="ARBA" id="ARBA00017985"/>
    </source>
</evidence>
<dbReference type="EC" id="5.3.1.22" evidence="4 7"/>
<comment type="catalytic activity">
    <reaction evidence="1 7">
        <text>3-hydroxypyruvate = 2-hydroxy-3-oxopropanoate</text>
        <dbReference type="Rhea" id="RHEA:11952"/>
        <dbReference type="ChEBI" id="CHEBI:17180"/>
        <dbReference type="ChEBI" id="CHEBI:57978"/>
        <dbReference type="EC" id="5.3.1.22"/>
    </reaction>
</comment>
<evidence type="ECO:0000256" key="4">
    <source>
        <dbReference type="ARBA" id="ARBA00012570"/>
    </source>
</evidence>
<protein>
    <recommendedName>
        <fullName evidence="5 7">Putative hydroxypyruvate isomerase</fullName>
        <ecNumber evidence="4 7">5.3.1.22</ecNumber>
    </recommendedName>
</protein>
<comment type="caution">
    <text evidence="10">The sequence shown here is derived from an EMBL/GenBank/DDBJ whole genome shotgun (WGS) entry which is preliminary data.</text>
</comment>
<dbReference type="InterPro" id="IPR036237">
    <property type="entry name" value="Xyl_isomerase-like_sf"/>
</dbReference>
<evidence type="ECO:0000256" key="6">
    <source>
        <dbReference type="ARBA" id="ARBA00023235"/>
    </source>
</evidence>
<comment type="similarity">
    <text evidence="3 7">Belongs to the hyi family.</text>
</comment>
<gene>
    <name evidence="10" type="ORF">J437_LFUL005515</name>
</gene>
<dbReference type="EMBL" id="KZ308293">
    <property type="protein sequence ID" value="KAG8226699.1"/>
    <property type="molecule type" value="Genomic_DNA"/>
</dbReference>
<sequence length="275" mass="30841">MPLKFCANLSFMFQETASLLDRYTLAEKCGFKAVECAFPYCHSVSSIVEAKTGAGVEQILINVPPACSYPHMFGVYDIPMVAGDSTLGELGHAALPGKESVFQRNIDLAVQYAKALSCKRVHIMSGKVPNPTVENASAYEENLKYAVGCMEKEDITALIEPINNFTVPNYYMNTLAIVKKINSPHLKIMMDLFHLQIINGDLTRNIKKYLPYVGHIQIAQVPNRNEPNTPGEMNYPYIFSLLEELKYDGWIGLEYKPLTTTANGLNWIQDYKIEL</sequence>
<organism evidence="10 11">
    <name type="scientific">Ladona fulva</name>
    <name type="common">Scarce chaser dragonfly</name>
    <name type="synonym">Libellula fulva</name>
    <dbReference type="NCBI Taxonomy" id="123851"/>
    <lineage>
        <taxon>Eukaryota</taxon>
        <taxon>Metazoa</taxon>
        <taxon>Ecdysozoa</taxon>
        <taxon>Arthropoda</taxon>
        <taxon>Hexapoda</taxon>
        <taxon>Insecta</taxon>
        <taxon>Pterygota</taxon>
        <taxon>Palaeoptera</taxon>
        <taxon>Odonata</taxon>
        <taxon>Epiprocta</taxon>
        <taxon>Anisoptera</taxon>
        <taxon>Libelluloidea</taxon>
        <taxon>Libellulidae</taxon>
        <taxon>Ladona</taxon>
    </lineage>
</organism>
<dbReference type="InterPro" id="IPR050417">
    <property type="entry name" value="Sugar_Epim/Isomerase"/>
</dbReference>
<feature type="domain" description="Xylose isomerase-like TIM barrel" evidence="9">
    <location>
        <begin position="25"/>
        <end position="270"/>
    </location>
</feature>
<reference evidence="10" key="1">
    <citation type="submission" date="2013-04" db="EMBL/GenBank/DDBJ databases">
        <authorList>
            <person name="Qu J."/>
            <person name="Murali S.C."/>
            <person name="Bandaranaike D."/>
            <person name="Bellair M."/>
            <person name="Blankenburg K."/>
            <person name="Chao H."/>
            <person name="Dinh H."/>
            <person name="Doddapaneni H."/>
            <person name="Downs B."/>
            <person name="Dugan-Rocha S."/>
            <person name="Elkadiri S."/>
            <person name="Gnanaolivu R.D."/>
            <person name="Hernandez B."/>
            <person name="Javaid M."/>
            <person name="Jayaseelan J.C."/>
            <person name="Lee S."/>
            <person name="Li M."/>
            <person name="Ming W."/>
            <person name="Munidasa M."/>
            <person name="Muniz J."/>
            <person name="Nguyen L."/>
            <person name="Ongeri F."/>
            <person name="Osuji N."/>
            <person name="Pu L.-L."/>
            <person name="Puazo M."/>
            <person name="Qu C."/>
            <person name="Quiroz J."/>
            <person name="Raj R."/>
            <person name="Weissenberger G."/>
            <person name="Xin Y."/>
            <person name="Zou X."/>
            <person name="Han Y."/>
            <person name="Richards S."/>
            <person name="Worley K."/>
            <person name="Muzny D."/>
            <person name="Gibbs R."/>
        </authorList>
    </citation>
    <scope>NUCLEOTIDE SEQUENCE</scope>
    <source>
        <strain evidence="10">Sampled in the wild</strain>
    </source>
</reference>
<feature type="active site" description="Proton donor/acceptor" evidence="8">
    <location>
        <position position="254"/>
    </location>
</feature>
<dbReference type="InterPro" id="IPR013022">
    <property type="entry name" value="Xyl_isomerase-like_TIM-brl"/>
</dbReference>
<reference evidence="10" key="2">
    <citation type="submission" date="2017-10" db="EMBL/GenBank/DDBJ databases">
        <title>Ladona fulva Genome sequencing and assembly.</title>
        <authorList>
            <person name="Murali S."/>
            <person name="Richards S."/>
            <person name="Bandaranaike D."/>
            <person name="Bellair M."/>
            <person name="Blankenburg K."/>
            <person name="Chao H."/>
            <person name="Dinh H."/>
            <person name="Doddapaneni H."/>
            <person name="Dugan-Rocha S."/>
            <person name="Elkadiri S."/>
            <person name="Gnanaolivu R."/>
            <person name="Hernandez B."/>
            <person name="Skinner E."/>
            <person name="Javaid M."/>
            <person name="Lee S."/>
            <person name="Li M."/>
            <person name="Ming W."/>
            <person name="Munidasa M."/>
            <person name="Muniz J."/>
            <person name="Nguyen L."/>
            <person name="Hughes D."/>
            <person name="Osuji N."/>
            <person name="Pu L.-L."/>
            <person name="Puazo M."/>
            <person name="Qu C."/>
            <person name="Quiroz J."/>
            <person name="Raj R."/>
            <person name="Weissenberger G."/>
            <person name="Xin Y."/>
            <person name="Zou X."/>
            <person name="Han Y."/>
            <person name="Worley K."/>
            <person name="Muzny D."/>
            <person name="Gibbs R."/>
        </authorList>
    </citation>
    <scope>NUCLEOTIDE SEQUENCE</scope>
    <source>
        <strain evidence="10">Sampled in the wild</strain>
    </source>
</reference>
<dbReference type="GO" id="GO:0046487">
    <property type="term" value="P:glyoxylate metabolic process"/>
    <property type="evidence" value="ECO:0007669"/>
    <property type="project" value="TreeGrafter"/>
</dbReference>
<dbReference type="AlphaFoldDB" id="A0A8K0P0I9"/>